<dbReference type="InterPro" id="IPR016259">
    <property type="entry name" value="Hygromycin-B_Kinase"/>
</dbReference>
<protein>
    <submittedName>
        <fullName evidence="2">Hygromycin-B 7''-O-kinase</fullName>
    </submittedName>
</protein>
<evidence type="ECO:0000313" key="2">
    <source>
        <dbReference type="EMBL" id="RKT54342.1"/>
    </source>
</evidence>
<dbReference type="Proteomes" id="UP000282084">
    <property type="component" value="Unassembled WGS sequence"/>
</dbReference>
<keyword evidence="2" id="KW-0418">Kinase</keyword>
<dbReference type="Gene3D" id="3.90.1200.10">
    <property type="match status" value="1"/>
</dbReference>
<dbReference type="AlphaFoldDB" id="A0A495VY50"/>
<dbReference type="InterPro" id="IPR051678">
    <property type="entry name" value="AGP_Transferase"/>
</dbReference>
<dbReference type="SUPFAM" id="SSF56112">
    <property type="entry name" value="Protein kinase-like (PK-like)"/>
    <property type="match status" value="1"/>
</dbReference>
<dbReference type="EMBL" id="RBXO01000001">
    <property type="protein sequence ID" value="RKT54342.1"/>
    <property type="molecule type" value="Genomic_DNA"/>
</dbReference>
<reference evidence="2 3" key="1">
    <citation type="submission" date="2018-10" db="EMBL/GenBank/DDBJ databases">
        <title>Sequencing the genomes of 1000 actinobacteria strains.</title>
        <authorList>
            <person name="Klenk H.-P."/>
        </authorList>
    </citation>
    <scope>NUCLEOTIDE SEQUENCE [LARGE SCALE GENOMIC DNA]</scope>
    <source>
        <strain evidence="2 3">DSM 43800</strain>
    </source>
</reference>
<keyword evidence="2" id="KW-0808">Transferase</keyword>
<dbReference type="PANTHER" id="PTHR21310">
    <property type="entry name" value="AMINOGLYCOSIDE PHOSPHOTRANSFERASE-RELATED-RELATED"/>
    <property type="match status" value="1"/>
</dbReference>
<comment type="caution">
    <text evidence="2">The sequence shown here is derived from an EMBL/GenBank/DDBJ whole genome shotgun (WGS) entry which is preliminary data.</text>
</comment>
<proteinExistence type="predicted"/>
<gene>
    <name evidence="2" type="ORF">C8E97_2961</name>
</gene>
<dbReference type="Pfam" id="PF01636">
    <property type="entry name" value="APH"/>
    <property type="match status" value="1"/>
</dbReference>
<dbReference type="PIRSF" id="PIRSF000707">
    <property type="entry name" value="Hygromycin-B_kinase"/>
    <property type="match status" value="1"/>
</dbReference>
<accession>A0A495VY50</accession>
<sequence>MVWNVHELRALAVPTGTATAYTALARRWDQRRYVGGVPPDLDVIDSEESYASHRNDPALWEPWGRHALDLVGLPPPERLHVPGESTHPVLVGDNGYVVKFYGRHWSGPDNHAAELDAYRVLDGRGLPVPAIAGAGELRPGSPTWPWPFLVLRTATGRTWRAAVDAGLDRDSRLELAHRIGVTIRALAEVPLTGRVNLRPDRSTFLDLLRTRRAKTVTDHRKWGYLSPRLLDRVEDLLPDPRDLVHGTPIAFVHGDLHGTNIFVDTEQPAVTGLIDFTDVYAGDPRYALVQLHLNAFRADRALLAAALEGLGLERTPRFTRDMLAYTFLHDFEVLEETPLDLHHITEPDELADLLWGPP</sequence>
<name>A0A495VY50_9PSEU</name>
<evidence type="ECO:0000313" key="3">
    <source>
        <dbReference type="Proteomes" id="UP000282084"/>
    </source>
</evidence>
<dbReference type="InterPro" id="IPR011009">
    <property type="entry name" value="Kinase-like_dom_sf"/>
</dbReference>
<dbReference type="GO" id="GO:0016301">
    <property type="term" value="F:kinase activity"/>
    <property type="evidence" value="ECO:0007669"/>
    <property type="project" value="UniProtKB-KW"/>
</dbReference>
<organism evidence="2 3">
    <name type="scientific">Saccharothrix australiensis</name>
    <dbReference type="NCBI Taxonomy" id="2072"/>
    <lineage>
        <taxon>Bacteria</taxon>
        <taxon>Bacillati</taxon>
        <taxon>Actinomycetota</taxon>
        <taxon>Actinomycetes</taxon>
        <taxon>Pseudonocardiales</taxon>
        <taxon>Pseudonocardiaceae</taxon>
        <taxon>Saccharothrix</taxon>
    </lineage>
</organism>
<evidence type="ECO:0000259" key="1">
    <source>
        <dbReference type="Pfam" id="PF01636"/>
    </source>
</evidence>
<keyword evidence="3" id="KW-1185">Reference proteome</keyword>
<feature type="domain" description="Aminoglycoside phosphotransferase" evidence="1">
    <location>
        <begin position="89"/>
        <end position="316"/>
    </location>
</feature>
<dbReference type="InterPro" id="IPR002575">
    <property type="entry name" value="Aminoglycoside_PTrfase"/>
</dbReference>